<dbReference type="AlphaFoldDB" id="A0A919B143"/>
<evidence type="ECO:0000256" key="1">
    <source>
        <dbReference type="SAM" id="MobiDB-lite"/>
    </source>
</evidence>
<dbReference type="Proteomes" id="UP000638313">
    <property type="component" value="Unassembled WGS sequence"/>
</dbReference>
<gene>
    <name evidence="2" type="ORF">GCM10010218_18840</name>
</gene>
<organism evidence="2 3">
    <name type="scientific">Streptomyces mashuensis</name>
    <dbReference type="NCBI Taxonomy" id="33904"/>
    <lineage>
        <taxon>Bacteria</taxon>
        <taxon>Bacillati</taxon>
        <taxon>Actinomycetota</taxon>
        <taxon>Actinomycetes</taxon>
        <taxon>Kitasatosporales</taxon>
        <taxon>Streptomycetaceae</taxon>
        <taxon>Streptomyces</taxon>
    </lineage>
</organism>
<accession>A0A919B143</accession>
<evidence type="ECO:0000313" key="2">
    <source>
        <dbReference type="EMBL" id="GHF37937.1"/>
    </source>
</evidence>
<feature type="region of interest" description="Disordered" evidence="1">
    <location>
        <begin position="1"/>
        <end position="44"/>
    </location>
</feature>
<evidence type="ECO:0000313" key="3">
    <source>
        <dbReference type="Proteomes" id="UP000638313"/>
    </source>
</evidence>
<comment type="caution">
    <text evidence="2">The sequence shown here is derived from an EMBL/GenBank/DDBJ whole genome shotgun (WGS) entry which is preliminary data.</text>
</comment>
<dbReference type="RefSeq" id="WP_268255894.1">
    <property type="nucleotide sequence ID" value="NZ_BNBD01000003.1"/>
</dbReference>
<protein>
    <submittedName>
        <fullName evidence="2">Uncharacterized protein</fullName>
    </submittedName>
</protein>
<reference evidence="2" key="1">
    <citation type="journal article" date="2014" name="Int. J. Syst. Evol. Microbiol.">
        <title>Complete genome sequence of Corynebacterium casei LMG S-19264T (=DSM 44701T), isolated from a smear-ripened cheese.</title>
        <authorList>
            <consortium name="US DOE Joint Genome Institute (JGI-PGF)"/>
            <person name="Walter F."/>
            <person name="Albersmeier A."/>
            <person name="Kalinowski J."/>
            <person name="Ruckert C."/>
        </authorList>
    </citation>
    <scope>NUCLEOTIDE SEQUENCE</scope>
    <source>
        <strain evidence="2">JCM 4059</strain>
    </source>
</reference>
<sequence length="44" mass="4984">MKEPESRTGRPQGRGETVEEQTDRHAGQTLDEDDPEPHIIRGID</sequence>
<dbReference type="EMBL" id="BNBD01000003">
    <property type="protein sequence ID" value="GHF37937.1"/>
    <property type="molecule type" value="Genomic_DNA"/>
</dbReference>
<keyword evidence="3" id="KW-1185">Reference proteome</keyword>
<name>A0A919B143_9ACTN</name>
<proteinExistence type="predicted"/>
<reference evidence="2" key="2">
    <citation type="submission" date="2020-09" db="EMBL/GenBank/DDBJ databases">
        <authorList>
            <person name="Sun Q."/>
            <person name="Ohkuma M."/>
        </authorList>
    </citation>
    <scope>NUCLEOTIDE SEQUENCE</scope>
    <source>
        <strain evidence="2">JCM 4059</strain>
    </source>
</reference>